<proteinExistence type="predicted"/>
<feature type="transmembrane region" description="Helical" evidence="1">
    <location>
        <begin position="12"/>
        <end position="30"/>
    </location>
</feature>
<accession>X1KCC6</accession>
<organism evidence="2">
    <name type="scientific">marine sediment metagenome</name>
    <dbReference type="NCBI Taxonomy" id="412755"/>
    <lineage>
        <taxon>unclassified sequences</taxon>
        <taxon>metagenomes</taxon>
        <taxon>ecological metagenomes</taxon>
    </lineage>
</organism>
<dbReference type="AlphaFoldDB" id="X1KCC6"/>
<evidence type="ECO:0000256" key="1">
    <source>
        <dbReference type="SAM" id="Phobius"/>
    </source>
</evidence>
<feature type="non-terminal residue" evidence="2">
    <location>
        <position position="1"/>
    </location>
</feature>
<keyword evidence="1" id="KW-0812">Transmembrane</keyword>
<protein>
    <submittedName>
        <fullName evidence="2">Uncharacterized protein</fullName>
    </submittedName>
</protein>
<name>X1KCC6_9ZZZZ</name>
<evidence type="ECO:0000313" key="2">
    <source>
        <dbReference type="EMBL" id="GAH91295.1"/>
    </source>
</evidence>
<dbReference type="EMBL" id="BARU01046548">
    <property type="protein sequence ID" value="GAH91295.1"/>
    <property type="molecule type" value="Genomic_DNA"/>
</dbReference>
<keyword evidence="1" id="KW-1133">Transmembrane helix</keyword>
<sequence>ALISKLFDINYLDLGGLLIGGLLLFIVSFIDNRIRGKRFDEGKGI</sequence>
<gene>
    <name evidence="2" type="ORF">S03H2_70168</name>
</gene>
<keyword evidence="1" id="KW-0472">Membrane</keyword>
<comment type="caution">
    <text evidence="2">The sequence shown here is derived from an EMBL/GenBank/DDBJ whole genome shotgun (WGS) entry which is preliminary data.</text>
</comment>
<reference evidence="2" key="1">
    <citation type="journal article" date="2014" name="Front. Microbiol.">
        <title>High frequency of phylogenetically diverse reductive dehalogenase-homologous genes in deep subseafloor sedimentary metagenomes.</title>
        <authorList>
            <person name="Kawai M."/>
            <person name="Futagami T."/>
            <person name="Toyoda A."/>
            <person name="Takaki Y."/>
            <person name="Nishi S."/>
            <person name="Hori S."/>
            <person name="Arai W."/>
            <person name="Tsubouchi T."/>
            <person name="Morono Y."/>
            <person name="Uchiyama I."/>
            <person name="Ito T."/>
            <person name="Fujiyama A."/>
            <person name="Inagaki F."/>
            <person name="Takami H."/>
        </authorList>
    </citation>
    <scope>NUCLEOTIDE SEQUENCE</scope>
    <source>
        <strain evidence="2">Expedition CK06-06</strain>
    </source>
</reference>